<dbReference type="EMBL" id="DUZY01000004">
    <property type="protein sequence ID" value="DAD36157.1"/>
    <property type="molecule type" value="Genomic_DNA"/>
</dbReference>
<evidence type="ECO:0000313" key="1">
    <source>
        <dbReference type="EMBL" id="DAD36157.1"/>
    </source>
</evidence>
<gene>
    <name evidence="1" type="ORF">HUJ06_006797</name>
</gene>
<evidence type="ECO:0000313" key="2">
    <source>
        <dbReference type="Proteomes" id="UP000607653"/>
    </source>
</evidence>
<name>A0A822YUD3_NELNU</name>
<comment type="caution">
    <text evidence="1">The sequence shown here is derived from an EMBL/GenBank/DDBJ whole genome shotgun (WGS) entry which is preliminary data.</text>
</comment>
<protein>
    <submittedName>
        <fullName evidence="1">Uncharacterized protein</fullName>
    </submittedName>
</protein>
<proteinExistence type="predicted"/>
<accession>A0A822YUD3</accession>
<dbReference type="Proteomes" id="UP000607653">
    <property type="component" value="Unassembled WGS sequence"/>
</dbReference>
<reference evidence="1 2" key="1">
    <citation type="journal article" date="2020" name="Mol. Biol. Evol.">
        <title>Distinct Expression and Methylation Patterns for Genes with Different Fates following a Single Whole-Genome Duplication in Flowering Plants.</title>
        <authorList>
            <person name="Shi T."/>
            <person name="Rahmani R.S."/>
            <person name="Gugger P.F."/>
            <person name="Wang M."/>
            <person name="Li H."/>
            <person name="Zhang Y."/>
            <person name="Li Z."/>
            <person name="Wang Q."/>
            <person name="Van de Peer Y."/>
            <person name="Marchal K."/>
            <person name="Chen J."/>
        </authorList>
    </citation>
    <scope>NUCLEOTIDE SEQUENCE [LARGE SCALE GENOMIC DNA]</scope>
    <source>
        <tissue evidence="1">Leaf</tissue>
    </source>
</reference>
<dbReference type="AlphaFoldDB" id="A0A822YUD3"/>
<keyword evidence="2" id="KW-1185">Reference proteome</keyword>
<organism evidence="1 2">
    <name type="scientific">Nelumbo nucifera</name>
    <name type="common">Sacred lotus</name>
    <dbReference type="NCBI Taxonomy" id="4432"/>
    <lineage>
        <taxon>Eukaryota</taxon>
        <taxon>Viridiplantae</taxon>
        <taxon>Streptophyta</taxon>
        <taxon>Embryophyta</taxon>
        <taxon>Tracheophyta</taxon>
        <taxon>Spermatophyta</taxon>
        <taxon>Magnoliopsida</taxon>
        <taxon>Proteales</taxon>
        <taxon>Nelumbonaceae</taxon>
        <taxon>Nelumbo</taxon>
    </lineage>
</organism>
<sequence>MGNCFTTKLGEHPSYLDQLSYAYGHTDPYQTRSTLQVKVRMTRKEFKDLMAEANLMSKGNAEIGRLIMEECFKGKTDVRLVSIGEGNRENCPRNQMNLEAIAEE</sequence>